<name>A0A6B1DCF1_9CHLR</name>
<evidence type="ECO:0000313" key="2">
    <source>
        <dbReference type="EMBL" id="MYC97269.1"/>
    </source>
</evidence>
<dbReference type="AlphaFoldDB" id="A0A6B1DCF1"/>
<keyword evidence="1" id="KW-0812">Transmembrane</keyword>
<protein>
    <submittedName>
        <fullName evidence="2">Uncharacterized protein</fullName>
    </submittedName>
</protein>
<dbReference type="EMBL" id="VXMH01000111">
    <property type="protein sequence ID" value="MYC97269.1"/>
    <property type="molecule type" value="Genomic_DNA"/>
</dbReference>
<evidence type="ECO:0000256" key="1">
    <source>
        <dbReference type="SAM" id="Phobius"/>
    </source>
</evidence>
<organism evidence="2">
    <name type="scientific">Caldilineaceae bacterium SB0661_bin_32</name>
    <dbReference type="NCBI Taxonomy" id="2605255"/>
    <lineage>
        <taxon>Bacteria</taxon>
        <taxon>Bacillati</taxon>
        <taxon>Chloroflexota</taxon>
        <taxon>Caldilineae</taxon>
        <taxon>Caldilineales</taxon>
        <taxon>Caldilineaceae</taxon>
    </lineage>
</organism>
<proteinExistence type="predicted"/>
<sequence length="124" mass="13554">MASLVRPVIFNILTIAALLFALAQLVILAPGRTTPTTTEAVQLLAELARESDAVDETLGARMAADQARRQLFSNNMIATIAIAILANVIANYLGRGRQRTNRDRIRRLEAELQELQSRGPQSEG</sequence>
<comment type="caution">
    <text evidence="2">The sequence shown here is derived from an EMBL/GenBank/DDBJ whole genome shotgun (WGS) entry which is preliminary data.</text>
</comment>
<accession>A0A6B1DCF1</accession>
<reference evidence="2" key="1">
    <citation type="submission" date="2019-09" db="EMBL/GenBank/DDBJ databases">
        <title>Characterisation of the sponge microbiome using genome-centric metagenomics.</title>
        <authorList>
            <person name="Engelberts J.P."/>
            <person name="Robbins S.J."/>
            <person name="De Goeij J.M."/>
            <person name="Aranda M."/>
            <person name="Bell S.C."/>
            <person name="Webster N.S."/>
        </authorList>
    </citation>
    <scope>NUCLEOTIDE SEQUENCE</scope>
    <source>
        <strain evidence="2">SB0661_bin_32</strain>
    </source>
</reference>
<feature type="transmembrane region" description="Helical" evidence="1">
    <location>
        <begin position="76"/>
        <end position="94"/>
    </location>
</feature>
<keyword evidence="1" id="KW-1133">Transmembrane helix</keyword>
<gene>
    <name evidence="2" type="ORF">F4X14_20115</name>
</gene>
<keyword evidence="1" id="KW-0472">Membrane</keyword>